<evidence type="ECO:0000256" key="1">
    <source>
        <dbReference type="SAM" id="Phobius"/>
    </source>
</evidence>
<dbReference type="Gene3D" id="2.10.109.10">
    <property type="entry name" value="Umud Fragment, subunit A"/>
    <property type="match status" value="1"/>
</dbReference>
<keyword evidence="1" id="KW-0812">Transmembrane</keyword>
<sequence length="268" mass="30776">MNKFKRELDSFVGDEPRFKKSLRRRILLRIKDENKPRTYASKWLPVFKYTAIFMLLLTVVTTFLIVILNENGREIPNSAPASPESSIMTDSKTVAEIEIFTSYEEPLEVLDFKYDAMDRGNHEYAAYPLLIDPLAYDGNDVSRGDVIVYEAEFFDGKQRTIGRVIGLPNEQVGIVEGQIYINDQQLDTFYGRAHRAGINSNEEYNQAMTKNGAPQNIDSMKEVFFQNTDDFRLAENEIFVLGDDWFRGSQQTLTTSEVQGKVIGYFKK</sequence>
<keyword evidence="1" id="KW-0472">Membrane</keyword>
<evidence type="ECO:0000259" key="2">
    <source>
        <dbReference type="Pfam" id="PF10502"/>
    </source>
</evidence>
<dbReference type="Pfam" id="PF10502">
    <property type="entry name" value="Peptidase_S26"/>
    <property type="match status" value="1"/>
</dbReference>
<dbReference type="RefSeq" id="WP_377277055.1">
    <property type="nucleotide sequence ID" value="NZ_JBHSGL010000005.1"/>
</dbReference>
<evidence type="ECO:0000313" key="4">
    <source>
        <dbReference type="Proteomes" id="UP001595932"/>
    </source>
</evidence>
<keyword evidence="1" id="KW-1133">Transmembrane helix</keyword>
<protein>
    <submittedName>
        <fullName evidence="3">S26 family signal peptidase</fullName>
    </submittedName>
</protein>
<gene>
    <name evidence="3" type="ORF">ACFO5U_04485</name>
</gene>
<accession>A0ABV9M8F6</accession>
<evidence type="ECO:0000313" key="3">
    <source>
        <dbReference type="EMBL" id="MFC4712096.1"/>
    </source>
</evidence>
<feature type="domain" description="Peptidase S26" evidence="2">
    <location>
        <begin position="130"/>
        <end position="244"/>
    </location>
</feature>
<proteinExistence type="predicted"/>
<keyword evidence="4" id="KW-1185">Reference proteome</keyword>
<reference evidence="4" key="1">
    <citation type="journal article" date="2019" name="Int. J. Syst. Evol. Microbiol.">
        <title>The Global Catalogue of Microorganisms (GCM) 10K type strain sequencing project: providing services to taxonomists for standard genome sequencing and annotation.</title>
        <authorList>
            <consortium name="The Broad Institute Genomics Platform"/>
            <consortium name="The Broad Institute Genome Sequencing Center for Infectious Disease"/>
            <person name="Wu L."/>
            <person name="Ma J."/>
        </authorList>
    </citation>
    <scope>NUCLEOTIDE SEQUENCE [LARGE SCALE GENOMIC DNA]</scope>
    <source>
        <strain evidence="4">CGMCC 1.12151</strain>
    </source>
</reference>
<organism evidence="3 4">
    <name type="scientific">Planococcus dechangensis</name>
    <dbReference type="NCBI Taxonomy" id="1176255"/>
    <lineage>
        <taxon>Bacteria</taxon>
        <taxon>Bacillati</taxon>
        <taxon>Bacillota</taxon>
        <taxon>Bacilli</taxon>
        <taxon>Bacillales</taxon>
        <taxon>Caryophanaceae</taxon>
        <taxon>Planococcus</taxon>
    </lineage>
</organism>
<name>A0ABV9M8F6_9BACL</name>
<dbReference type="InterPro" id="IPR019533">
    <property type="entry name" value="Peptidase_S26"/>
</dbReference>
<feature type="transmembrane region" description="Helical" evidence="1">
    <location>
        <begin position="46"/>
        <end position="68"/>
    </location>
</feature>
<dbReference type="CDD" id="cd06530">
    <property type="entry name" value="S26_SPase_I"/>
    <property type="match status" value="1"/>
</dbReference>
<comment type="caution">
    <text evidence="3">The sequence shown here is derived from an EMBL/GenBank/DDBJ whole genome shotgun (WGS) entry which is preliminary data.</text>
</comment>
<dbReference type="InterPro" id="IPR036286">
    <property type="entry name" value="LexA/Signal_pep-like_sf"/>
</dbReference>
<dbReference type="Proteomes" id="UP001595932">
    <property type="component" value="Unassembled WGS sequence"/>
</dbReference>
<dbReference type="SUPFAM" id="SSF51306">
    <property type="entry name" value="LexA/Signal peptidase"/>
    <property type="match status" value="1"/>
</dbReference>
<dbReference type="EMBL" id="JBHSGL010000005">
    <property type="protein sequence ID" value="MFC4712096.1"/>
    <property type="molecule type" value="Genomic_DNA"/>
</dbReference>